<accession>I7IA57</accession>
<reference evidence="2 3" key="2">
    <citation type="journal article" date="2013" name="PLoS ONE">
        <title>Whole genome mapping and re-organization of the nuclear and mitochondrial genomes of Babesia microti isolates.</title>
        <authorList>
            <person name="Cornillot E."/>
            <person name="Dassouli A."/>
            <person name="Garg A."/>
            <person name="Pachikara N."/>
            <person name="Randazzo S."/>
            <person name="Depoix D."/>
            <person name="Carcy B."/>
            <person name="Delbecq S."/>
            <person name="Frutos R."/>
            <person name="Silva J.C."/>
            <person name="Sutton R."/>
            <person name="Krause P.J."/>
            <person name="Mamoun C.B."/>
        </authorList>
    </citation>
    <scope>NUCLEOTIDE SEQUENCE [LARGE SCALE GENOMIC DNA]</scope>
    <source>
        <strain evidence="2 3">RI</strain>
    </source>
</reference>
<dbReference type="KEGG" id="bmic:BmR1_04g09895"/>
<name>I7IA57_BABMR</name>
<evidence type="ECO:0000313" key="3">
    <source>
        <dbReference type="Proteomes" id="UP000002899"/>
    </source>
</evidence>
<dbReference type="Proteomes" id="UP000002899">
    <property type="component" value="Chromosome IV"/>
</dbReference>
<proteinExistence type="predicted"/>
<feature type="compositionally biased region" description="Basic residues" evidence="1">
    <location>
        <begin position="48"/>
        <end position="61"/>
    </location>
</feature>
<reference evidence="2 3" key="1">
    <citation type="journal article" date="2012" name="Nucleic Acids Res.">
        <title>Sequencing of the smallest Apicomplexan genome from the human pathogen Babesia microti.</title>
        <authorList>
            <person name="Cornillot E."/>
            <person name="Hadj-Kaddour K."/>
            <person name="Dassouli A."/>
            <person name="Noel B."/>
            <person name="Ranwez V."/>
            <person name="Vacherie B."/>
            <person name="Augagneur Y."/>
            <person name="Bres V."/>
            <person name="Duclos A."/>
            <person name="Randazzo S."/>
            <person name="Carcy B."/>
            <person name="Debierre-Grockiego F."/>
            <person name="Delbecq S."/>
            <person name="Moubri-Menage K."/>
            <person name="Shams-Eldin H."/>
            <person name="Usmani-Brown S."/>
            <person name="Bringaud F."/>
            <person name="Wincker P."/>
            <person name="Vivares C.P."/>
            <person name="Schwarz R.T."/>
            <person name="Schetters T.P."/>
            <person name="Krause P.J."/>
            <person name="Gorenflot A."/>
            <person name="Berry V."/>
            <person name="Barbe V."/>
            <person name="Ben Mamoun C."/>
        </authorList>
    </citation>
    <scope>NUCLEOTIDE SEQUENCE [LARGE SCALE GENOMIC DNA]</scope>
    <source>
        <strain evidence="2 3">RI</strain>
    </source>
</reference>
<dbReference type="EMBL" id="LN871599">
    <property type="protein sequence ID" value="CCF76144.1"/>
    <property type="molecule type" value="Genomic_DNA"/>
</dbReference>
<reference evidence="2 3" key="3">
    <citation type="journal article" date="2016" name="Sci. Rep.">
        <title>Genome-wide diversity and gene expression profiling of Babesia microti isolates identify polymorphic genes that mediate host-pathogen interactions.</title>
        <authorList>
            <person name="Silva J.C."/>
            <person name="Cornillot E."/>
            <person name="McCracken C."/>
            <person name="Usmani-Brown S."/>
            <person name="Dwivedi A."/>
            <person name="Ifeonu O.O."/>
            <person name="Crabtree J."/>
            <person name="Gotia H.T."/>
            <person name="Virji A.Z."/>
            <person name="Reynes C."/>
            <person name="Colinge J."/>
            <person name="Kumar V."/>
            <person name="Lawres L."/>
            <person name="Pazzi J.E."/>
            <person name="Pablo J.V."/>
            <person name="Hung C."/>
            <person name="Brancato J."/>
            <person name="Kumari P."/>
            <person name="Orvis J."/>
            <person name="Tretina K."/>
            <person name="Chibucos M."/>
            <person name="Ott S."/>
            <person name="Sadzewicz L."/>
            <person name="Sengamalay N."/>
            <person name="Shetty A.C."/>
            <person name="Su Q."/>
            <person name="Tallon L."/>
            <person name="Fraser C.M."/>
            <person name="Frutos R."/>
            <person name="Molina D.M."/>
            <person name="Krause P.J."/>
            <person name="Ben Mamoun C."/>
        </authorList>
    </citation>
    <scope>NUCLEOTIDE SEQUENCE [LARGE SCALE GENOMIC DNA]</scope>
    <source>
        <strain evidence="2 3">RI</strain>
    </source>
</reference>
<evidence type="ECO:0000313" key="2">
    <source>
        <dbReference type="EMBL" id="CCF76144.1"/>
    </source>
</evidence>
<organism evidence="2 3">
    <name type="scientific">Babesia microti (strain RI)</name>
    <dbReference type="NCBI Taxonomy" id="1133968"/>
    <lineage>
        <taxon>Eukaryota</taxon>
        <taxon>Sar</taxon>
        <taxon>Alveolata</taxon>
        <taxon>Apicomplexa</taxon>
        <taxon>Aconoidasida</taxon>
        <taxon>Piroplasmida</taxon>
        <taxon>Babesiidae</taxon>
        <taxon>Babesia</taxon>
    </lineage>
</organism>
<evidence type="ECO:0000256" key="1">
    <source>
        <dbReference type="SAM" id="MobiDB-lite"/>
    </source>
</evidence>
<feature type="region of interest" description="Disordered" evidence="1">
    <location>
        <begin position="1"/>
        <end position="61"/>
    </location>
</feature>
<feature type="compositionally biased region" description="Basic and acidic residues" evidence="1">
    <location>
        <begin position="22"/>
        <end position="47"/>
    </location>
</feature>
<dbReference type="VEuPathDB" id="PiroplasmaDB:BmR1_04g09895"/>
<sequence length="105" mass="12143">MSDEPPDGIHHPSDLYTTDNESCERSADSENECGRDGQNKRDMTKAEKVRKKVKKLKSKHSNKRLPSGIMFDLKSGFIKKDSEIPEPIFSLDLEYRLKLYDNLNR</sequence>
<keyword evidence="3" id="KW-1185">Reference proteome</keyword>
<dbReference type="AlphaFoldDB" id="I7IA57"/>
<protein>
    <submittedName>
        <fullName evidence="2">Uncharacterized protein</fullName>
    </submittedName>
</protein>
<dbReference type="GeneID" id="24426601"/>
<dbReference type="RefSeq" id="XP_012650552.1">
    <property type="nucleotide sequence ID" value="XM_012795098.1"/>
</dbReference>